<organism evidence="4 5">
    <name type="scientific">Gonium pectorale</name>
    <name type="common">Green alga</name>
    <dbReference type="NCBI Taxonomy" id="33097"/>
    <lineage>
        <taxon>Eukaryota</taxon>
        <taxon>Viridiplantae</taxon>
        <taxon>Chlorophyta</taxon>
        <taxon>core chlorophytes</taxon>
        <taxon>Chlorophyceae</taxon>
        <taxon>CS clade</taxon>
        <taxon>Chlamydomonadales</taxon>
        <taxon>Volvocaceae</taxon>
        <taxon>Gonium</taxon>
    </lineage>
</organism>
<accession>A0A150GDN9</accession>
<protein>
    <recommendedName>
        <fullName evidence="3">CUB domain-containing protein</fullName>
    </recommendedName>
</protein>
<feature type="domain" description="CUB" evidence="3">
    <location>
        <begin position="143"/>
        <end position="266"/>
    </location>
</feature>
<dbReference type="EMBL" id="LSYV01000032">
    <property type="protein sequence ID" value="KXZ47928.1"/>
    <property type="molecule type" value="Genomic_DNA"/>
</dbReference>
<keyword evidence="2" id="KW-1015">Disulfide bond</keyword>
<dbReference type="PROSITE" id="PS01180">
    <property type="entry name" value="CUB"/>
    <property type="match status" value="1"/>
</dbReference>
<evidence type="ECO:0000313" key="4">
    <source>
        <dbReference type="EMBL" id="KXZ47928.1"/>
    </source>
</evidence>
<dbReference type="Gene3D" id="2.60.120.290">
    <property type="entry name" value="Spermadhesin, CUB domain"/>
    <property type="match status" value="1"/>
</dbReference>
<evidence type="ECO:0000313" key="5">
    <source>
        <dbReference type="Proteomes" id="UP000075714"/>
    </source>
</evidence>
<comment type="caution">
    <text evidence="4">The sequence shown here is derived from an EMBL/GenBank/DDBJ whole genome shotgun (WGS) entry which is preliminary data.</text>
</comment>
<keyword evidence="5" id="KW-1185">Reference proteome</keyword>
<dbReference type="SUPFAM" id="SSF49854">
    <property type="entry name" value="Spermadhesin, CUB domain"/>
    <property type="match status" value="2"/>
</dbReference>
<evidence type="ECO:0000259" key="3">
    <source>
        <dbReference type="PROSITE" id="PS01180"/>
    </source>
</evidence>
<keyword evidence="1" id="KW-0677">Repeat</keyword>
<name>A0A150GDN9_GONPE</name>
<gene>
    <name evidence="4" type="ORF">GPECTOR_31g290</name>
</gene>
<dbReference type="CDD" id="cd00041">
    <property type="entry name" value="CUB"/>
    <property type="match status" value="1"/>
</dbReference>
<dbReference type="InterPro" id="IPR035914">
    <property type="entry name" value="Sperma_CUB_dom_sf"/>
</dbReference>
<dbReference type="PANTHER" id="PTHR24251">
    <property type="entry name" value="OVOCHYMASE-RELATED"/>
    <property type="match status" value="1"/>
</dbReference>
<proteinExistence type="predicted"/>
<dbReference type="Proteomes" id="UP000075714">
    <property type="component" value="Unassembled WGS sequence"/>
</dbReference>
<dbReference type="STRING" id="33097.A0A150GDN9"/>
<evidence type="ECO:0000256" key="1">
    <source>
        <dbReference type="ARBA" id="ARBA00022737"/>
    </source>
</evidence>
<evidence type="ECO:0000256" key="2">
    <source>
        <dbReference type="ARBA" id="ARBA00023157"/>
    </source>
</evidence>
<dbReference type="InterPro" id="IPR000859">
    <property type="entry name" value="CUB_dom"/>
</dbReference>
<reference evidence="5" key="1">
    <citation type="journal article" date="2016" name="Nat. Commun.">
        <title>The Gonium pectorale genome demonstrates co-option of cell cycle regulation during the evolution of multicellularity.</title>
        <authorList>
            <person name="Hanschen E.R."/>
            <person name="Marriage T.N."/>
            <person name="Ferris P.J."/>
            <person name="Hamaji T."/>
            <person name="Toyoda A."/>
            <person name="Fujiyama A."/>
            <person name="Neme R."/>
            <person name="Noguchi H."/>
            <person name="Minakuchi Y."/>
            <person name="Suzuki M."/>
            <person name="Kawai-Toyooka H."/>
            <person name="Smith D.R."/>
            <person name="Sparks H."/>
            <person name="Anderson J."/>
            <person name="Bakaric R."/>
            <person name="Luria V."/>
            <person name="Karger A."/>
            <person name="Kirschner M.W."/>
            <person name="Durand P.M."/>
            <person name="Michod R.E."/>
            <person name="Nozaki H."/>
            <person name="Olson B.J."/>
        </authorList>
    </citation>
    <scope>NUCLEOTIDE SEQUENCE [LARGE SCALE GENOMIC DNA]</scope>
    <source>
        <strain evidence="5">NIES-2863</strain>
    </source>
</reference>
<sequence length="789" mass="82636">MIRIRYMEIDPLSDTLEVADDATGTAIATFRGRIQSPKDVAVKGSHSFTVRFTSDGVVRNGGFLLEYWVLNSTSMASLLAQQREASQVAPRLNMSTVQSVLADPRSGDLCDPVLVVHGPTYYTSTSSDSGAAYITNDLRSRLAAANVTQSDGRSSPLRLPPLPTSDPASWLKPYAPRTNCSWVLLLPASAVLSVAVRFMDLEQPYDRLVITDALSSAELASYSGAASPESGPLQPLEWRGLRAVRLQFTSDGFQERRGFVLEFKDVAAGGGTDTNGSVCQAAGQQSVAQLQLNVLGSEPDVTLSGPSGDVDAAAGITFTALGSLLPPRQTADGGDNGTLGLPLRFEWTCIRPDNLDQPCFAAGNNNPEQAEATAQQDGTTTMTWSIPAGALAANDWHVFSATVTQQIDVVAGFVAPSRTASLSVSLTRLCPIRDNGCDALHNADQTLFLQLQVNTPEWQQQGAVVEGVRWNCRDLPGVELLPSSSFAAGEHHLAIPASLLAVAPGNQLHITAALLLVDDDRVLGAGGGNTYNHTSSIVVQLNAPPQCSAAAAGSTDYYSLLTTTSAGRAPGARDVSATTTSGSCLAFLEAHRGNGNGTSDDDGWAVMAHLDGFSDAEDRTDLCYEFEAWQDYFPPAGGGGGGSHIFVSGDSPSAFLAGFQPGAPVGVVACAVDIQGARTCSSGSITFTDGAADPYTGNFSAVQDALMAIDMQTTMRAGAGAQLLLLQSSQAAFLSRRLLTAAAASSGDGSPAADDNAAALSAHMASMIEILAQELHKYDDMSMVRRNCV</sequence>
<dbReference type="AlphaFoldDB" id="A0A150GDN9"/>